<gene>
    <name evidence="2" type="ORF">A0H81_08536</name>
</gene>
<dbReference type="Proteomes" id="UP000092993">
    <property type="component" value="Unassembled WGS sequence"/>
</dbReference>
<evidence type="ECO:0000313" key="3">
    <source>
        <dbReference type="Proteomes" id="UP000092993"/>
    </source>
</evidence>
<keyword evidence="3" id="KW-1185">Reference proteome</keyword>
<dbReference type="EMBL" id="LUGG01000011">
    <property type="protein sequence ID" value="OBZ71605.1"/>
    <property type="molecule type" value="Genomic_DNA"/>
</dbReference>
<feature type="region of interest" description="Disordered" evidence="1">
    <location>
        <begin position="1"/>
        <end position="28"/>
    </location>
</feature>
<dbReference type="AlphaFoldDB" id="A0A1C7M3W9"/>
<proteinExistence type="predicted"/>
<accession>A0A1C7M3W9</accession>
<comment type="caution">
    <text evidence="2">The sequence shown here is derived from an EMBL/GenBank/DDBJ whole genome shotgun (WGS) entry which is preliminary data.</text>
</comment>
<evidence type="ECO:0000313" key="2">
    <source>
        <dbReference type="EMBL" id="OBZ71605.1"/>
    </source>
</evidence>
<evidence type="ECO:0000256" key="1">
    <source>
        <dbReference type="SAM" id="MobiDB-lite"/>
    </source>
</evidence>
<name>A0A1C7M3W9_GRIFR</name>
<sequence length="93" mass="9833">MQKIAAATANRLASRHRPSAEERQPAVAGTKDLAVGLNGERGVICSSWPDQGRATSALGKRCRSFALSCLAVTICFCPLRQTCTGVMKRGGTL</sequence>
<reference evidence="2 3" key="1">
    <citation type="submission" date="2016-03" db="EMBL/GenBank/DDBJ databases">
        <title>Whole genome sequencing of Grifola frondosa 9006-11.</title>
        <authorList>
            <person name="Min B."/>
            <person name="Park H."/>
            <person name="Kim J.-G."/>
            <person name="Cho H."/>
            <person name="Oh Y.-L."/>
            <person name="Kong W.-S."/>
            <person name="Choi I.-G."/>
        </authorList>
    </citation>
    <scope>NUCLEOTIDE SEQUENCE [LARGE SCALE GENOMIC DNA]</scope>
    <source>
        <strain evidence="2 3">9006-11</strain>
    </source>
</reference>
<organism evidence="2 3">
    <name type="scientific">Grifola frondosa</name>
    <name type="common">Maitake</name>
    <name type="synonym">Polyporus frondosus</name>
    <dbReference type="NCBI Taxonomy" id="5627"/>
    <lineage>
        <taxon>Eukaryota</taxon>
        <taxon>Fungi</taxon>
        <taxon>Dikarya</taxon>
        <taxon>Basidiomycota</taxon>
        <taxon>Agaricomycotina</taxon>
        <taxon>Agaricomycetes</taxon>
        <taxon>Polyporales</taxon>
        <taxon>Grifolaceae</taxon>
        <taxon>Grifola</taxon>
    </lineage>
</organism>
<protein>
    <submittedName>
        <fullName evidence="2">Uncharacterized protein</fullName>
    </submittedName>
</protein>